<evidence type="ECO:0000256" key="2">
    <source>
        <dbReference type="ARBA" id="ARBA00022980"/>
    </source>
</evidence>
<dbReference type="GO" id="GO:0006412">
    <property type="term" value="P:translation"/>
    <property type="evidence" value="ECO:0007669"/>
    <property type="project" value="InterPro"/>
</dbReference>
<dbReference type="OrthoDB" id="10264538at2759"/>
<accession>A0A7J7NIP0</accession>
<dbReference type="GO" id="GO:0022625">
    <property type="term" value="C:cytosolic large ribosomal subunit"/>
    <property type="evidence" value="ECO:0007669"/>
    <property type="project" value="TreeGrafter"/>
</dbReference>
<dbReference type="GO" id="GO:0003735">
    <property type="term" value="F:structural constituent of ribosome"/>
    <property type="evidence" value="ECO:0007669"/>
    <property type="project" value="InterPro"/>
</dbReference>
<evidence type="ECO:0000313" key="4">
    <source>
        <dbReference type="EMBL" id="KAF6166768.1"/>
    </source>
</evidence>
<comment type="caution">
    <text evidence="4">The sequence shown here is derived from an EMBL/GenBank/DDBJ whole genome shotgun (WGS) entry which is preliminary data.</text>
</comment>
<dbReference type="PANTHER" id="PTHR11722:SF0">
    <property type="entry name" value="LARGE RIBOSOMAL SUBUNIT PROTEIN EL13"/>
    <property type="match status" value="1"/>
</dbReference>
<sequence>MGTTRGCLANDVERDGQAQGLEVKAIEGVVIRSLKLNLILSILLTRRSAARQEKAVKIFPLPTAGLLRLIAHGYTLKYNMKVRAGRAFSLEELKAAGVPKKLAPTIGIVVDYRRRNRSLEGLQAYGSFMPITREIPLFELVKVTEEMKNFKAYGKLRTETTNTRHVGVREKRAAEAEKEEKK</sequence>
<evidence type="ECO:0000256" key="3">
    <source>
        <dbReference type="ARBA" id="ARBA00023274"/>
    </source>
</evidence>
<reference evidence="4 5" key="1">
    <citation type="journal article" date="2020" name="IScience">
        <title>Genome Sequencing of the Endangered Kingdonia uniflora (Circaeasteraceae, Ranunculales) Reveals Potential Mechanisms of Evolutionary Specialization.</title>
        <authorList>
            <person name="Sun Y."/>
            <person name="Deng T."/>
            <person name="Zhang A."/>
            <person name="Moore M.J."/>
            <person name="Landis J.B."/>
            <person name="Lin N."/>
            <person name="Zhang H."/>
            <person name="Zhang X."/>
            <person name="Huang J."/>
            <person name="Zhang X."/>
            <person name="Sun H."/>
            <person name="Wang H."/>
        </authorList>
    </citation>
    <scope>NUCLEOTIDE SEQUENCE [LARGE SCALE GENOMIC DNA]</scope>
    <source>
        <strain evidence="4">TB1705</strain>
        <tissue evidence="4">Leaf</tissue>
    </source>
</reference>
<evidence type="ECO:0000313" key="5">
    <source>
        <dbReference type="Proteomes" id="UP000541444"/>
    </source>
</evidence>
<dbReference type="AlphaFoldDB" id="A0A7J7NIP0"/>
<dbReference type="EMBL" id="JACGCM010000779">
    <property type="protein sequence ID" value="KAF6166768.1"/>
    <property type="molecule type" value="Genomic_DNA"/>
</dbReference>
<dbReference type="Pfam" id="PF01294">
    <property type="entry name" value="Ribosomal_L13e"/>
    <property type="match status" value="1"/>
</dbReference>
<proteinExistence type="inferred from homology"/>
<keyword evidence="2" id="KW-0689">Ribosomal protein</keyword>
<dbReference type="InterPro" id="IPR001380">
    <property type="entry name" value="Ribosomal_eL13"/>
</dbReference>
<dbReference type="FunFam" id="1.20.5.110:FF:000003">
    <property type="entry name" value="60S ribosomal protein L13"/>
    <property type="match status" value="1"/>
</dbReference>
<comment type="similarity">
    <text evidence="1">Belongs to the eukaryotic ribosomal protein eL13 family.</text>
</comment>
<dbReference type="GO" id="GO:0003723">
    <property type="term" value="F:RNA binding"/>
    <property type="evidence" value="ECO:0007669"/>
    <property type="project" value="TreeGrafter"/>
</dbReference>
<keyword evidence="3" id="KW-0687">Ribonucleoprotein</keyword>
<dbReference type="Proteomes" id="UP000541444">
    <property type="component" value="Unassembled WGS sequence"/>
</dbReference>
<organism evidence="4 5">
    <name type="scientific">Kingdonia uniflora</name>
    <dbReference type="NCBI Taxonomy" id="39325"/>
    <lineage>
        <taxon>Eukaryota</taxon>
        <taxon>Viridiplantae</taxon>
        <taxon>Streptophyta</taxon>
        <taxon>Embryophyta</taxon>
        <taxon>Tracheophyta</taxon>
        <taxon>Spermatophyta</taxon>
        <taxon>Magnoliopsida</taxon>
        <taxon>Ranunculales</taxon>
        <taxon>Circaeasteraceae</taxon>
        <taxon>Kingdonia</taxon>
    </lineage>
</organism>
<protein>
    <submittedName>
        <fullName evidence="4">Uncharacterized protein</fullName>
    </submittedName>
</protein>
<dbReference type="Gene3D" id="1.20.5.110">
    <property type="match status" value="1"/>
</dbReference>
<gene>
    <name evidence="4" type="ORF">GIB67_005644</name>
</gene>
<evidence type="ECO:0000256" key="1">
    <source>
        <dbReference type="ARBA" id="ARBA00005640"/>
    </source>
</evidence>
<keyword evidence="5" id="KW-1185">Reference proteome</keyword>
<name>A0A7J7NIP0_9MAGN</name>
<dbReference type="PANTHER" id="PTHR11722">
    <property type="entry name" value="60S RIBOSOMAL PROTEIN L13"/>
    <property type="match status" value="1"/>
</dbReference>